<comment type="miscellaneous">
    <text evidence="3">Although this enzyme belongs to the family of MTA phosphorylases based on sequence homology, it has been shown that conserved amino acid substitutions in the substrate binding pocket convert the substrate specificity of this enzyme from 6-aminopurines to 6-oxopurines.</text>
</comment>
<dbReference type="RefSeq" id="WP_093749923.1">
    <property type="nucleotide sequence ID" value="NZ_FNNG01000001.1"/>
</dbReference>
<evidence type="ECO:0000313" key="5">
    <source>
        <dbReference type="EMBL" id="SDW08347.1"/>
    </source>
</evidence>
<evidence type="ECO:0000313" key="6">
    <source>
        <dbReference type="Proteomes" id="UP000198828"/>
    </source>
</evidence>
<keyword evidence="6" id="KW-1185">Reference proteome</keyword>
<protein>
    <recommendedName>
        <fullName evidence="3">Probable 6-oxopurine nucleoside phosphorylase</fullName>
        <ecNumber evidence="3">2.4.2.1</ecNumber>
    </recommendedName>
    <alternativeName>
        <fullName evidence="3">Purine nucleoside phosphorylase</fullName>
        <shortName evidence="3">PNP</shortName>
    </alternativeName>
</protein>
<keyword evidence="2 3" id="KW-0808">Transferase</keyword>
<dbReference type="Proteomes" id="UP000198828">
    <property type="component" value="Unassembled WGS sequence"/>
</dbReference>
<dbReference type="CDD" id="cd09010">
    <property type="entry name" value="MTAP_SsMTAPII_like_MTIP"/>
    <property type="match status" value="1"/>
</dbReference>
<comment type="pathway">
    <text evidence="3">Purine metabolism; purine nucleoside salvage.</text>
</comment>
<dbReference type="GO" id="GO:0017061">
    <property type="term" value="F:S-methyl-5-thioadenosine phosphorylase activity"/>
    <property type="evidence" value="ECO:0007669"/>
    <property type="project" value="InterPro"/>
</dbReference>
<comment type="subunit">
    <text evidence="3">Homohexamer. Dimer of a homotrimer.</text>
</comment>
<comment type="caution">
    <text evidence="3">Lacks conserved residue(s) required for the propagation of feature annotation.</text>
</comment>
<evidence type="ECO:0000256" key="2">
    <source>
        <dbReference type="ARBA" id="ARBA00022679"/>
    </source>
</evidence>
<dbReference type="InterPro" id="IPR000845">
    <property type="entry name" value="Nucleoside_phosphorylase_d"/>
</dbReference>
<accession>A0A1H2QMC1</accession>
<feature type="binding site" evidence="3">
    <location>
        <position position="174"/>
    </location>
    <ligand>
        <name>substrate</name>
    </ligand>
</feature>
<feature type="site" description="Important for substrate specificity" evidence="3">
    <location>
        <position position="156"/>
    </location>
</feature>
<comment type="function">
    <text evidence="3">Purine nucleoside phosphorylase which is highly specific for 6-oxopurine nucleosides. Cleaves guanosine or inosine to respective bases and sugar-1-phosphate molecules. Involved in purine salvage.</text>
</comment>
<sequence length="256" mass="28670">MIGIIGGTGFYSVDLFGKAETITVETEYGHVQMFKGKLKDRDILFLPRHGVEHGRLAFEINHHANMMAFKRMGVNRVIATVAAGGINPKYKSGDLVLLDQFIDFHSYHTTYGKLSLDMTEPYCSELRDIFIKVAEDLDYHMYPTGTYVSFDGPRYETAAEIRAFKILGADMVGMTNAREAALARELGICYSAVAIITNMAAGLSEDEPDLETHRSVVKENNEKLQNLLCKVALEIPEKRSCRCQELYDRAVAARSK</sequence>
<feature type="site" description="Important for substrate specificity" evidence="3">
    <location>
        <position position="210"/>
    </location>
</feature>
<dbReference type="PANTHER" id="PTHR42679">
    <property type="entry name" value="S-METHYL-5'-THIOADENOSINE PHOSPHORYLASE"/>
    <property type="match status" value="1"/>
</dbReference>
<dbReference type="GO" id="GO:0006166">
    <property type="term" value="P:purine ribonucleoside salvage"/>
    <property type="evidence" value="ECO:0007669"/>
    <property type="project" value="UniProtKB-UniRule"/>
</dbReference>
<dbReference type="OrthoDB" id="1523230at2"/>
<feature type="domain" description="Nucleoside phosphorylase" evidence="4">
    <location>
        <begin position="2"/>
        <end position="231"/>
    </location>
</feature>
<name>A0A1H2QMC1_9FIRM</name>
<dbReference type="EC" id="2.4.2.1" evidence="3"/>
<dbReference type="Pfam" id="PF01048">
    <property type="entry name" value="PNP_UDP_1"/>
    <property type="match status" value="1"/>
</dbReference>
<dbReference type="UniPathway" id="UPA00606"/>
<comment type="catalytic activity">
    <reaction evidence="3">
        <text>a purine D-ribonucleoside + phosphate = a purine nucleobase + alpha-D-ribose 1-phosphate</text>
        <dbReference type="Rhea" id="RHEA:19805"/>
        <dbReference type="ChEBI" id="CHEBI:26386"/>
        <dbReference type="ChEBI" id="CHEBI:43474"/>
        <dbReference type="ChEBI" id="CHEBI:57720"/>
        <dbReference type="ChEBI" id="CHEBI:142355"/>
        <dbReference type="EC" id="2.4.2.1"/>
    </reaction>
</comment>
<comment type="similarity">
    <text evidence="3">Belongs to the PNP/MTAP phosphorylase family. MTAP subfamily.</text>
</comment>
<dbReference type="GO" id="GO:0019509">
    <property type="term" value="P:L-methionine salvage from methylthioadenosine"/>
    <property type="evidence" value="ECO:0007669"/>
    <property type="project" value="TreeGrafter"/>
</dbReference>
<keyword evidence="3" id="KW-0660">Purine salvage</keyword>
<proteinExistence type="inferred from homology"/>
<reference evidence="5 6" key="1">
    <citation type="submission" date="2016-10" db="EMBL/GenBank/DDBJ databases">
        <authorList>
            <person name="de Groot N.N."/>
        </authorList>
    </citation>
    <scope>NUCLEOTIDE SEQUENCE [LARGE SCALE GENOMIC DNA]</scope>
    <source>
        <strain evidence="5 6">DSM 23310</strain>
    </source>
</reference>
<feature type="binding site" evidence="3">
    <location>
        <position position="175"/>
    </location>
    <ligand>
        <name>phosphate</name>
        <dbReference type="ChEBI" id="CHEBI:43474"/>
    </ligand>
</feature>
<evidence type="ECO:0000256" key="3">
    <source>
        <dbReference type="HAMAP-Rule" id="MF_01963"/>
    </source>
</evidence>
<dbReference type="AlphaFoldDB" id="A0A1H2QMC1"/>
<keyword evidence="1 3" id="KW-0328">Glycosyltransferase</keyword>
<feature type="binding site" evidence="3">
    <location>
        <begin position="198"/>
        <end position="200"/>
    </location>
    <ligand>
        <name>substrate</name>
    </ligand>
</feature>
<dbReference type="PANTHER" id="PTHR42679:SF2">
    <property type="entry name" value="S-METHYL-5'-THIOADENOSINE PHOSPHORYLASE"/>
    <property type="match status" value="1"/>
</dbReference>
<feature type="binding site" evidence="3">
    <location>
        <begin position="48"/>
        <end position="49"/>
    </location>
    <ligand>
        <name>phosphate</name>
        <dbReference type="ChEBI" id="CHEBI:43474"/>
    </ligand>
</feature>
<organism evidence="5 6">
    <name type="scientific">Tepidimicrobium xylanilyticum</name>
    <dbReference type="NCBI Taxonomy" id="1123352"/>
    <lineage>
        <taxon>Bacteria</taxon>
        <taxon>Bacillati</taxon>
        <taxon>Bacillota</taxon>
        <taxon>Tissierellia</taxon>
        <taxon>Tissierellales</taxon>
        <taxon>Tepidimicrobiaceae</taxon>
        <taxon>Tepidimicrobium</taxon>
    </lineage>
</organism>
<evidence type="ECO:0000256" key="1">
    <source>
        <dbReference type="ARBA" id="ARBA00022676"/>
    </source>
</evidence>
<dbReference type="Gene3D" id="3.40.50.1580">
    <property type="entry name" value="Nucleoside phosphorylase domain"/>
    <property type="match status" value="1"/>
</dbReference>
<dbReference type="InterPro" id="IPR010044">
    <property type="entry name" value="MTAP"/>
</dbReference>
<feature type="binding site" evidence="3">
    <location>
        <position position="8"/>
    </location>
    <ligand>
        <name>phosphate</name>
        <dbReference type="ChEBI" id="CHEBI:43474"/>
    </ligand>
</feature>
<dbReference type="InterPro" id="IPR035994">
    <property type="entry name" value="Nucleoside_phosphorylase_sf"/>
</dbReference>
<dbReference type="GO" id="GO:0005829">
    <property type="term" value="C:cytosol"/>
    <property type="evidence" value="ECO:0007669"/>
    <property type="project" value="TreeGrafter"/>
</dbReference>
<evidence type="ECO:0000259" key="4">
    <source>
        <dbReference type="Pfam" id="PF01048"/>
    </source>
</evidence>
<dbReference type="EMBL" id="FNNG01000001">
    <property type="protein sequence ID" value="SDW08347.1"/>
    <property type="molecule type" value="Genomic_DNA"/>
</dbReference>
<gene>
    <name evidence="5" type="ORF">SAMN05660923_00183</name>
</gene>
<dbReference type="SUPFAM" id="SSF53167">
    <property type="entry name" value="Purine and uridine phosphorylases"/>
    <property type="match status" value="1"/>
</dbReference>
<dbReference type="HAMAP" id="MF_01963">
    <property type="entry name" value="MTAP"/>
    <property type="match status" value="1"/>
</dbReference>